<reference evidence="2" key="1">
    <citation type="journal article" date="2014" name="Int. J. Syst. Evol. Microbiol.">
        <title>Complete genome sequence of Corynebacterium casei LMG S-19264T (=DSM 44701T), isolated from a smear-ripened cheese.</title>
        <authorList>
            <consortium name="US DOE Joint Genome Institute (JGI-PGF)"/>
            <person name="Walter F."/>
            <person name="Albersmeier A."/>
            <person name="Kalinowski J."/>
            <person name="Ruckert C."/>
        </authorList>
    </citation>
    <scope>NUCLEOTIDE SEQUENCE</scope>
    <source>
        <strain evidence="2">CGMCC 1.16067</strain>
    </source>
</reference>
<keyword evidence="3" id="KW-1185">Reference proteome</keyword>
<proteinExistence type="predicted"/>
<reference evidence="2" key="2">
    <citation type="submission" date="2020-09" db="EMBL/GenBank/DDBJ databases">
        <authorList>
            <person name="Sun Q."/>
            <person name="Zhou Y."/>
        </authorList>
    </citation>
    <scope>NUCLEOTIDE SEQUENCE</scope>
    <source>
        <strain evidence="2">CGMCC 1.16067</strain>
    </source>
</reference>
<dbReference type="InterPro" id="IPR029058">
    <property type="entry name" value="AB_hydrolase_fold"/>
</dbReference>
<evidence type="ECO:0000313" key="3">
    <source>
        <dbReference type="Proteomes" id="UP000649179"/>
    </source>
</evidence>
<dbReference type="Gene3D" id="3.40.50.1820">
    <property type="entry name" value="alpha/beta hydrolase"/>
    <property type="match status" value="1"/>
</dbReference>
<dbReference type="EMBL" id="BMKQ01000001">
    <property type="protein sequence ID" value="GGF41216.1"/>
    <property type="molecule type" value="Genomic_DNA"/>
</dbReference>
<dbReference type="SUPFAM" id="SSF53474">
    <property type="entry name" value="alpha/beta-Hydrolases"/>
    <property type="match status" value="1"/>
</dbReference>
<evidence type="ECO:0000313" key="2">
    <source>
        <dbReference type="EMBL" id="GGF41216.1"/>
    </source>
</evidence>
<evidence type="ECO:0000259" key="1">
    <source>
        <dbReference type="Pfam" id="PF20408"/>
    </source>
</evidence>
<dbReference type="Pfam" id="PF20408">
    <property type="entry name" value="Abhydrolase_11"/>
    <property type="match status" value="1"/>
</dbReference>
<dbReference type="PANTHER" id="PTHR13136:SF11">
    <property type="entry name" value="TESTIS-EXPRESSED PROTEIN 30"/>
    <property type="match status" value="1"/>
</dbReference>
<gene>
    <name evidence="2" type="ORF">GCM10011519_13710</name>
</gene>
<comment type="caution">
    <text evidence="2">The sequence shown here is derived from an EMBL/GenBank/DDBJ whole genome shotgun (WGS) entry which is preliminary data.</text>
</comment>
<accession>A0A917BGG3</accession>
<organism evidence="2 3">
    <name type="scientific">Marmoricola endophyticus</name>
    <dbReference type="NCBI Taxonomy" id="2040280"/>
    <lineage>
        <taxon>Bacteria</taxon>
        <taxon>Bacillati</taxon>
        <taxon>Actinomycetota</taxon>
        <taxon>Actinomycetes</taxon>
        <taxon>Propionibacteriales</taxon>
        <taxon>Nocardioidaceae</taxon>
        <taxon>Marmoricola</taxon>
    </lineage>
</organism>
<name>A0A917BGG3_9ACTN</name>
<protein>
    <recommendedName>
        <fullName evidence="1">KANL3/Tex30 alpha/beta hydrolase-like domain-containing protein</fullName>
    </recommendedName>
</protein>
<dbReference type="PANTHER" id="PTHR13136">
    <property type="entry name" value="TESTIS DEVELOPMENT PROTEIN PRTD"/>
    <property type="match status" value="1"/>
</dbReference>
<dbReference type="AlphaFoldDB" id="A0A917BGG3"/>
<sequence length="221" mass="23021">MAEPGGARAREVETPYGTARVLTWPATGRSYGDLLLMHGANGKLDSADLVRLVTDLPDQGVTTRLLQQPFAVAGKRIGPRPAALDTVVDEVVADLSLEGPLVLGGRSAGARCAVRRAGPLGAVAALALAFPLHPPERPEKSRADELLGCTVPTLVVQGERDPFGGPGELPELPAGQEVVPVPGADHGFAVLKSWDGPDHLALLSTAVAEWLGRMLSRADGE</sequence>
<dbReference type="InterPro" id="IPR046879">
    <property type="entry name" value="KANL3/Tex30_Abhydrolase"/>
</dbReference>
<dbReference type="InterPro" id="IPR026555">
    <property type="entry name" value="NSL3/Tex30"/>
</dbReference>
<feature type="domain" description="KANL3/Tex30 alpha/beta hydrolase-like" evidence="1">
    <location>
        <begin position="33"/>
        <end position="208"/>
    </location>
</feature>
<dbReference type="Proteomes" id="UP000649179">
    <property type="component" value="Unassembled WGS sequence"/>
</dbReference>
<dbReference type="RefSeq" id="WP_188779110.1">
    <property type="nucleotide sequence ID" value="NZ_BMKQ01000001.1"/>
</dbReference>